<feature type="transmembrane region" description="Helical" evidence="1">
    <location>
        <begin position="33"/>
        <end position="52"/>
    </location>
</feature>
<protein>
    <submittedName>
        <fullName evidence="2">Uncharacterized protein</fullName>
    </submittedName>
</protein>
<organism evidence="2 3">
    <name type="scientific">Carnobacterium divergens DSM 20623</name>
    <dbReference type="NCBI Taxonomy" id="1449336"/>
    <lineage>
        <taxon>Bacteria</taxon>
        <taxon>Bacillati</taxon>
        <taxon>Bacillota</taxon>
        <taxon>Bacilli</taxon>
        <taxon>Lactobacillales</taxon>
        <taxon>Carnobacteriaceae</taxon>
        <taxon>Carnobacterium</taxon>
    </lineage>
</organism>
<dbReference type="EMBL" id="JQBS01000017">
    <property type="protein sequence ID" value="KRN56892.1"/>
    <property type="molecule type" value="Genomic_DNA"/>
</dbReference>
<evidence type="ECO:0000313" key="3">
    <source>
        <dbReference type="Proteomes" id="UP000051658"/>
    </source>
</evidence>
<name>A0A0R2I415_CARDV</name>
<accession>A0A0R2I415</accession>
<keyword evidence="3" id="KW-1185">Reference proteome</keyword>
<evidence type="ECO:0000313" key="2">
    <source>
        <dbReference type="EMBL" id="KRN56892.1"/>
    </source>
</evidence>
<comment type="caution">
    <text evidence="2">The sequence shown here is derived from an EMBL/GenBank/DDBJ whole genome shotgun (WGS) entry which is preliminary data.</text>
</comment>
<sequence length="53" mass="6472">MKNAALTILFFTKSTKKIGERKEMYFFNTIKKAFHHFLFCLLFFFICTKLLWN</sequence>
<dbReference type="AlphaFoldDB" id="A0A0R2I415"/>
<dbReference type="Proteomes" id="UP000051658">
    <property type="component" value="Unassembled WGS sequence"/>
</dbReference>
<reference evidence="2 3" key="1">
    <citation type="journal article" date="2015" name="Genome Announc.">
        <title>Expanding the biotechnology potential of lactobacilli through comparative genomics of 213 strains and associated genera.</title>
        <authorList>
            <person name="Sun Z."/>
            <person name="Harris H.M."/>
            <person name="McCann A."/>
            <person name="Guo C."/>
            <person name="Argimon S."/>
            <person name="Zhang W."/>
            <person name="Yang X."/>
            <person name="Jeffery I.B."/>
            <person name="Cooney J.C."/>
            <person name="Kagawa T.F."/>
            <person name="Liu W."/>
            <person name="Song Y."/>
            <person name="Salvetti E."/>
            <person name="Wrobel A."/>
            <person name="Rasinkangas P."/>
            <person name="Parkhill J."/>
            <person name="Rea M.C."/>
            <person name="O'Sullivan O."/>
            <person name="Ritari J."/>
            <person name="Douillard F.P."/>
            <person name="Paul Ross R."/>
            <person name="Yang R."/>
            <person name="Briner A.E."/>
            <person name="Felis G.E."/>
            <person name="de Vos W.M."/>
            <person name="Barrangou R."/>
            <person name="Klaenhammer T.R."/>
            <person name="Caufield P.W."/>
            <person name="Cui Y."/>
            <person name="Zhang H."/>
            <person name="O'Toole P.W."/>
        </authorList>
    </citation>
    <scope>NUCLEOTIDE SEQUENCE [LARGE SCALE GENOMIC DNA]</scope>
    <source>
        <strain evidence="2 3">DSM 20623</strain>
    </source>
</reference>
<evidence type="ECO:0000256" key="1">
    <source>
        <dbReference type="SAM" id="Phobius"/>
    </source>
</evidence>
<keyword evidence="1" id="KW-1133">Transmembrane helix</keyword>
<gene>
    <name evidence="2" type="ORF">IV74_GL000540</name>
</gene>
<dbReference type="PATRIC" id="fig|1449336.4.peg.552"/>
<keyword evidence="1" id="KW-0812">Transmembrane</keyword>
<keyword evidence="1" id="KW-0472">Membrane</keyword>
<proteinExistence type="predicted"/>